<dbReference type="InterPro" id="IPR036005">
    <property type="entry name" value="Creatinase/aminopeptidase-like"/>
</dbReference>
<dbReference type="InterPro" id="IPR001714">
    <property type="entry name" value="Pept_M24_MAP"/>
</dbReference>
<comment type="caution">
    <text evidence="8">Lacks conserved residue(s) required for the propagation of feature annotation.</text>
</comment>
<feature type="binding site" evidence="8">
    <location>
        <position position="347"/>
    </location>
    <ligand>
        <name>Zn(2+)</name>
        <dbReference type="ChEBI" id="CHEBI:29105"/>
        <label>4</label>
        <note>catalytic</note>
    </ligand>
</feature>
<feature type="binding site" evidence="8">
    <location>
        <position position="198"/>
    </location>
    <ligand>
        <name>a protein</name>
        <dbReference type="ChEBI" id="CHEBI:16541"/>
    </ligand>
    <ligandPart>
        <name>N-terminal L-methionine residue</name>
        <dbReference type="ChEBI" id="CHEBI:64731"/>
    </ligandPart>
</feature>
<evidence type="ECO:0000313" key="13">
    <source>
        <dbReference type="Proteomes" id="UP000007799"/>
    </source>
</evidence>
<dbReference type="CDD" id="cd01086">
    <property type="entry name" value="MetAP1"/>
    <property type="match status" value="1"/>
</dbReference>
<dbReference type="InParanoid" id="F2U8M1"/>
<dbReference type="EMBL" id="GL832964">
    <property type="protein sequence ID" value="EGD72729.1"/>
    <property type="molecule type" value="Genomic_DNA"/>
</dbReference>
<dbReference type="KEGG" id="sre:PTSG_04458"/>
<keyword evidence="7" id="KW-0862">Zinc</keyword>
<dbReference type="HAMAP" id="MF_01974">
    <property type="entry name" value="MetAP_1"/>
    <property type="match status" value="1"/>
</dbReference>
<feature type="binding site" evidence="8">
    <location>
        <position position="226"/>
    </location>
    <ligand>
        <name>Zn(2+)</name>
        <dbReference type="ChEBI" id="CHEBI:29105"/>
        <label>4</label>
        <note>catalytic</note>
    </ligand>
</feature>
<dbReference type="PANTHER" id="PTHR43330">
    <property type="entry name" value="METHIONINE AMINOPEPTIDASE"/>
    <property type="match status" value="1"/>
</dbReference>
<dbReference type="GO" id="GO:0070006">
    <property type="term" value="F:metalloaminopeptidase activity"/>
    <property type="evidence" value="ECO:0007669"/>
    <property type="project" value="UniProtKB-UniRule"/>
</dbReference>
<dbReference type="InterPro" id="IPR000994">
    <property type="entry name" value="Pept_M24"/>
</dbReference>
<dbReference type="PRINTS" id="PR00599">
    <property type="entry name" value="MAPEPTIDASE"/>
</dbReference>
<dbReference type="GO" id="GO:0006508">
    <property type="term" value="P:proteolysis"/>
    <property type="evidence" value="ECO:0007669"/>
    <property type="project" value="UniProtKB-KW"/>
</dbReference>
<dbReference type="eggNOG" id="KOG2738">
    <property type="taxonomic scope" value="Eukaryota"/>
</dbReference>
<evidence type="ECO:0000256" key="3">
    <source>
        <dbReference type="ARBA" id="ARBA00022670"/>
    </source>
</evidence>
<evidence type="ECO:0000259" key="11">
    <source>
        <dbReference type="PROSITE" id="PS52013"/>
    </source>
</evidence>
<evidence type="ECO:0000256" key="8">
    <source>
        <dbReference type="HAMAP-Rule" id="MF_03174"/>
    </source>
</evidence>
<feature type="binding site" evidence="8">
    <location>
        <position position="215"/>
    </location>
    <ligand>
        <name>Zn(2+)</name>
        <dbReference type="ChEBI" id="CHEBI:29105"/>
        <label>3</label>
    </ligand>
</feature>
<evidence type="ECO:0000256" key="5">
    <source>
        <dbReference type="ARBA" id="ARBA00022771"/>
    </source>
</evidence>
<dbReference type="GO" id="GO:0004239">
    <property type="term" value="F:initiator methionyl aminopeptidase activity"/>
    <property type="evidence" value="ECO:0007669"/>
    <property type="project" value="UniProtKB-UniRule"/>
</dbReference>
<keyword evidence="13" id="KW-1185">Reference proteome</keyword>
<keyword evidence="3 8" id="KW-0645">Protease</keyword>
<evidence type="ECO:0000256" key="1">
    <source>
        <dbReference type="ARBA" id="ARBA00022438"/>
    </source>
</evidence>
<dbReference type="Pfam" id="PF00557">
    <property type="entry name" value="Peptidase_M24"/>
    <property type="match status" value="1"/>
</dbReference>
<keyword evidence="4 8" id="KW-0479">Metal-binding</keyword>
<reference evidence="12" key="1">
    <citation type="submission" date="2009-08" db="EMBL/GenBank/DDBJ databases">
        <title>Annotation of Salpingoeca rosetta.</title>
        <authorList>
            <consortium name="The Broad Institute Genome Sequencing Platform"/>
            <person name="Russ C."/>
            <person name="Cuomo C."/>
            <person name="Burger G."/>
            <person name="Gray M.W."/>
            <person name="Holland P.W.H."/>
            <person name="King N."/>
            <person name="Lang F.B.F."/>
            <person name="Roger A.J."/>
            <person name="Ruiz-Trillo I."/>
            <person name="Young S.K."/>
            <person name="Zeng Q."/>
            <person name="Gargeya S."/>
            <person name="Alvarado L."/>
            <person name="Berlin A."/>
            <person name="Chapman S.B."/>
            <person name="Chen Z."/>
            <person name="Freedman E."/>
            <person name="Gellesch M."/>
            <person name="Goldberg J."/>
            <person name="Griggs A."/>
            <person name="Gujja S."/>
            <person name="Heilman E."/>
            <person name="Heiman D."/>
            <person name="Howarth C."/>
            <person name="Mehta T."/>
            <person name="Neiman D."/>
            <person name="Pearson M."/>
            <person name="Roberts A."/>
            <person name="Saif S."/>
            <person name="Shea T."/>
            <person name="Shenoy N."/>
            <person name="Sisk P."/>
            <person name="Stolte C."/>
            <person name="Sykes S."/>
            <person name="White J."/>
            <person name="Yandava C."/>
            <person name="Haas B."/>
            <person name="Nusbaum C."/>
            <person name="Birren B."/>
        </authorList>
    </citation>
    <scope>NUCLEOTIDE SEQUENCE [LARGE SCALE GENOMIC DNA]</scope>
    <source>
        <strain evidence="12">ATCC 50818</strain>
    </source>
</reference>
<keyword evidence="2 8" id="KW-0963">Cytoplasm</keyword>
<dbReference type="Gene3D" id="3.90.230.10">
    <property type="entry name" value="Creatinase/methionine aminopeptidase superfamily"/>
    <property type="match status" value="1"/>
</dbReference>
<dbReference type="GO" id="GO:0008270">
    <property type="term" value="F:zinc ion binding"/>
    <property type="evidence" value="ECO:0007669"/>
    <property type="project" value="UniProtKB-KW"/>
</dbReference>
<keyword evidence="1 8" id="KW-0031">Aminopeptidase</keyword>
<dbReference type="PROSITE" id="PS52013">
    <property type="entry name" value="ZF_C6H2"/>
    <property type="match status" value="1"/>
</dbReference>
<dbReference type="SUPFAM" id="SSF55920">
    <property type="entry name" value="Creatinase/aminopeptidase"/>
    <property type="match status" value="1"/>
</dbReference>
<organism evidence="13">
    <name type="scientific">Salpingoeca rosetta (strain ATCC 50818 / BSB-021)</name>
    <dbReference type="NCBI Taxonomy" id="946362"/>
    <lineage>
        <taxon>Eukaryota</taxon>
        <taxon>Choanoflagellata</taxon>
        <taxon>Craspedida</taxon>
        <taxon>Salpingoecidae</taxon>
        <taxon>Salpingoeca</taxon>
    </lineage>
</organism>
<feature type="binding site" evidence="8">
    <location>
        <position position="347"/>
    </location>
    <ligand>
        <name>Zn(2+)</name>
        <dbReference type="ChEBI" id="CHEBI:29105"/>
        <label>3</label>
    </ligand>
</feature>
<dbReference type="Proteomes" id="UP000007799">
    <property type="component" value="Unassembled WGS sequence"/>
</dbReference>
<comment type="cofactor">
    <cofactor evidence="10">
        <name>Co(2+)</name>
        <dbReference type="ChEBI" id="CHEBI:48828"/>
    </cofactor>
    <cofactor evidence="10">
        <name>Zn(2+)</name>
        <dbReference type="ChEBI" id="CHEBI:29105"/>
    </cofactor>
    <cofactor evidence="10">
        <name>Mn(2+)</name>
        <dbReference type="ChEBI" id="CHEBI:29035"/>
    </cofactor>
    <cofactor evidence="10">
        <name>Fe(2+)</name>
        <dbReference type="ChEBI" id="CHEBI:29033"/>
    </cofactor>
    <text evidence="10">Binds 2 divalent metal cations per subunit. Has a high-affinity and a low affinity metal-binding site. The true nature of the physiological cofactor is under debate. The enzyme is active with cobalt, zinc, manganese or divalent iron ions.</text>
</comment>
<feature type="binding site" evidence="8">
    <location>
        <position position="316"/>
    </location>
    <ligand>
        <name>Zn(2+)</name>
        <dbReference type="ChEBI" id="CHEBI:29105"/>
        <label>4</label>
        <note>catalytic</note>
    </ligand>
</feature>
<dbReference type="InterPro" id="IPR002467">
    <property type="entry name" value="Pept_M24A_MAP1"/>
</dbReference>
<evidence type="ECO:0000256" key="9">
    <source>
        <dbReference type="PROSITE-ProRule" id="PRU01357"/>
    </source>
</evidence>
<accession>F2U8M1</accession>
<dbReference type="GO" id="GO:0005829">
    <property type="term" value="C:cytosol"/>
    <property type="evidence" value="ECO:0007669"/>
    <property type="project" value="TreeGrafter"/>
</dbReference>
<dbReference type="InterPro" id="IPR031615">
    <property type="entry name" value="Zfn-C6H2"/>
</dbReference>
<dbReference type="MEROPS" id="M24.017"/>
<dbReference type="PANTHER" id="PTHR43330:SF7">
    <property type="entry name" value="METHIONINE AMINOPEPTIDASE 1"/>
    <property type="match status" value="1"/>
</dbReference>
<protein>
    <recommendedName>
        <fullName evidence="10">Methionine aminopeptidase</fullName>
        <ecNumber evidence="10">3.4.11.18</ecNumber>
    </recommendedName>
</protein>
<feature type="domain" description="C6H2-type" evidence="11">
    <location>
        <begin position="1"/>
        <end position="55"/>
    </location>
</feature>
<feature type="binding site" evidence="8">
    <location>
        <position position="226"/>
    </location>
    <ligand>
        <name>Zn(2+)</name>
        <dbReference type="ChEBI" id="CHEBI:29105"/>
        <label>3</label>
    </ligand>
</feature>
<comment type="subunit">
    <text evidence="8">Associates with the 60S ribosomal subunit of the 80S translational complex.</text>
</comment>
<dbReference type="Pfam" id="PF15801">
    <property type="entry name" value="zf-C6H2"/>
    <property type="match status" value="1"/>
</dbReference>
<sequence length="390" mass="43860">MRVCAGEGCEKEGTMRCPTCIKLHIEEGSYFCDQVCFKANWAKHKALHKKAKLEAAKIQQENSATDPKDLSVQLDWPGYRFSGPLRPHKQSPRRLVPKHIQRPDYANNDEGYPFSEAMNKSKLRCLSKEEIAKMKHVCKLGREVLDACGAAIRPGITTDEIDRVCHEASIERDCYPSPLNYFQFPKSCCTSVNEVICHGIPDGYVLQDGDIVNVDISVFHKGYHADLNETFLVGEVDEKTLHLVKTTYECLDMAIKSCKPGMRYRDLGNIISKVCGADTFACWRAWFVGVIGLFVRLLAQNKAVGIMKPGHVFTIEPMINLGTWQDQTWPDKWTSTTIDGKRSAQFEHTLLITETGVEVLTARTKDSPVGPQWFQTVLEKKAAEKKSGSD</sequence>
<comment type="similarity">
    <text evidence="8 9">Belongs to the peptidase M24A family. Methionine aminopeptidase type 1 subfamily.</text>
</comment>
<comment type="cofactor">
    <cofactor evidence="8">
        <name>Zn(2+)</name>
        <dbReference type="ChEBI" id="CHEBI:29105"/>
    </cofactor>
    <cofactor evidence="8">
        <name>Co(2+)</name>
        <dbReference type="ChEBI" id="CHEBI:48828"/>
    </cofactor>
    <cofactor evidence="8">
        <name>Mn(2+)</name>
        <dbReference type="ChEBI" id="CHEBI:29035"/>
    </cofactor>
    <cofactor evidence="8">
        <name>Fe(2+)</name>
        <dbReference type="ChEBI" id="CHEBI:29033"/>
    </cofactor>
    <text evidence="8">Binds 2 divalent metal cations per subunit. Has a high-affinity and a low affinity metal-binding site. The true nature of the physiological cofactor is under debate. The enzyme is active with zinc, cobalt, manganese or divalent iron ions. Has high activity with zinc; zinc cofactor is transferred into the active site region by the ZNG1 zinc chaperone.</text>
</comment>
<dbReference type="EC" id="3.4.11.18" evidence="10"/>
<evidence type="ECO:0000256" key="4">
    <source>
        <dbReference type="ARBA" id="ARBA00022723"/>
    </source>
</evidence>
<dbReference type="AlphaFoldDB" id="F2U8M1"/>
<comment type="function">
    <text evidence="8 10">Cotranslationally removes the N-terminal methionine from nascent proteins. The N-terminal methionine is often cleaved when the second residue in the primary sequence is small and uncharged (Met-Ala-, Cys, Gly, Pro, Ser, Thr, or Val).</text>
</comment>
<dbReference type="FunCoup" id="F2U8M1">
    <property type="interactions" value="1509"/>
</dbReference>
<evidence type="ECO:0000256" key="6">
    <source>
        <dbReference type="ARBA" id="ARBA00022801"/>
    </source>
</evidence>
<dbReference type="OrthoDB" id="3209743at2759"/>
<comment type="subcellular location">
    <subcellularLocation>
        <location evidence="8">Cytoplasm</location>
    </subcellularLocation>
</comment>
<comment type="catalytic activity">
    <reaction evidence="8 10">
        <text>Release of N-terminal amino acids, preferentially methionine, from peptides and arylamides.</text>
        <dbReference type="EC" id="3.4.11.18"/>
    </reaction>
</comment>
<evidence type="ECO:0000313" key="12">
    <source>
        <dbReference type="EMBL" id="EGD72729.1"/>
    </source>
</evidence>
<keyword evidence="6 8" id="KW-0378">Hydrolase</keyword>
<keyword evidence="5 9" id="KW-0863">Zinc-finger</keyword>
<evidence type="ECO:0000256" key="2">
    <source>
        <dbReference type="ARBA" id="ARBA00022490"/>
    </source>
</evidence>
<dbReference type="STRING" id="946362.F2U8M1"/>
<proteinExistence type="inferred from homology"/>
<evidence type="ECO:0000256" key="7">
    <source>
        <dbReference type="ARBA" id="ARBA00022833"/>
    </source>
</evidence>
<name>F2U8M1_SALR5</name>
<dbReference type="GeneID" id="16075133"/>
<dbReference type="OMA" id="INQGTHQ"/>
<gene>
    <name evidence="12" type="ORF">PTSG_04458</name>
</gene>
<dbReference type="RefSeq" id="XP_004994552.1">
    <property type="nucleotide sequence ID" value="XM_004994495.1"/>
</dbReference>
<dbReference type="NCBIfam" id="TIGR00500">
    <property type="entry name" value="met_pdase_I"/>
    <property type="match status" value="1"/>
</dbReference>
<evidence type="ECO:0000256" key="10">
    <source>
        <dbReference type="RuleBase" id="RU003653"/>
    </source>
</evidence>